<gene>
    <name evidence="2" type="ORF">CK820_G0044486</name>
</gene>
<dbReference type="EMBL" id="NBAG03000426">
    <property type="protein sequence ID" value="PNI26054.1"/>
    <property type="molecule type" value="Genomic_DNA"/>
</dbReference>
<evidence type="ECO:0000256" key="1">
    <source>
        <dbReference type="SAM" id="MobiDB-lite"/>
    </source>
</evidence>
<name>A0A2J8JTJ6_PANTR</name>
<comment type="caution">
    <text evidence="2">The sequence shown here is derived from an EMBL/GenBank/DDBJ whole genome shotgun (WGS) entry which is preliminary data.</text>
</comment>
<dbReference type="AlphaFoldDB" id="A0A2J8JTJ6"/>
<evidence type="ECO:0000313" key="2">
    <source>
        <dbReference type="EMBL" id="PNI26054.1"/>
    </source>
</evidence>
<reference evidence="2 3" key="1">
    <citation type="submission" date="2017-12" db="EMBL/GenBank/DDBJ databases">
        <title>High-resolution comparative analysis of great ape genomes.</title>
        <authorList>
            <person name="Pollen A."/>
            <person name="Hastie A."/>
            <person name="Hormozdiari F."/>
            <person name="Dougherty M."/>
            <person name="Liu R."/>
            <person name="Chaisson M."/>
            <person name="Hoppe E."/>
            <person name="Hill C."/>
            <person name="Pang A."/>
            <person name="Hillier L."/>
            <person name="Baker C."/>
            <person name="Armstrong J."/>
            <person name="Shendure J."/>
            <person name="Paten B."/>
            <person name="Wilson R."/>
            <person name="Chao H."/>
            <person name="Schneider V."/>
            <person name="Ventura M."/>
            <person name="Kronenberg Z."/>
            <person name="Murali S."/>
            <person name="Gordon D."/>
            <person name="Cantsilieris S."/>
            <person name="Munson K."/>
            <person name="Nelson B."/>
            <person name="Raja A."/>
            <person name="Underwood J."/>
            <person name="Diekhans M."/>
            <person name="Fiddes I."/>
            <person name="Haussler D."/>
            <person name="Eichler E."/>
        </authorList>
    </citation>
    <scope>NUCLEOTIDE SEQUENCE [LARGE SCALE GENOMIC DNA]</scope>
    <source>
        <strain evidence="2">Yerkes chimp pedigree #C0471</strain>
    </source>
</reference>
<feature type="region of interest" description="Disordered" evidence="1">
    <location>
        <begin position="1"/>
        <end position="22"/>
    </location>
</feature>
<organism evidence="2 3">
    <name type="scientific">Pan troglodytes</name>
    <name type="common">Chimpanzee</name>
    <dbReference type="NCBI Taxonomy" id="9598"/>
    <lineage>
        <taxon>Eukaryota</taxon>
        <taxon>Metazoa</taxon>
        <taxon>Chordata</taxon>
        <taxon>Craniata</taxon>
        <taxon>Vertebrata</taxon>
        <taxon>Euteleostomi</taxon>
        <taxon>Mammalia</taxon>
        <taxon>Eutheria</taxon>
        <taxon>Euarchontoglires</taxon>
        <taxon>Primates</taxon>
        <taxon>Haplorrhini</taxon>
        <taxon>Catarrhini</taxon>
        <taxon>Hominidae</taxon>
        <taxon>Pan</taxon>
    </lineage>
</organism>
<sequence length="116" mass="13191">MWARKRLTLLPRKTPERPENAAVEGLFREGRLPQKQVLHDSSRKGISWKDIEHLTKSRGRWRTRLRQEPRPKDSPGPPGKRPTWCRALQHTLAIVPRGTRGQGICVATEGRGEASG</sequence>
<protein>
    <submittedName>
        <fullName evidence="2">Uncharacterized protein</fullName>
    </submittedName>
</protein>
<evidence type="ECO:0000313" key="3">
    <source>
        <dbReference type="Proteomes" id="UP000236370"/>
    </source>
</evidence>
<dbReference type="Proteomes" id="UP000236370">
    <property type="component" value="Unassembled WGS sequence"/>
</dbReference>
<proteinExistence type="predicted"/>
<feature type="region of interest" description="Disordered" evidence="1">
    <location>
        <begin position="59"/>
        <end position="84"/>
    </location>
</feature>
<accession>A0A2J8JTJ6</accession>